<sequence length="46" mass="5607">MISISSKPLYEFYKEYTNWLYGESFYKFSRRVGLCANSWDYEAAYE</sequence>
<dbReference type="EMBL" id="PP595732">
    <property type="protein sequence ID" value="XBS49755.1"/>
    <property type="molecule type" value="Genomic_DNA"/>
</dbReference>
<protein>
    <submittedName>
        <fullName evidence="1">Uncharacterized protein</fullName>
    </submittedName>
</protein>
<proteinExistence type="predicted"/>
<reference evidence="1" key="1">
    <citation type="submission" date="2024-04" db="EMBL/GenBank/DDBJ databases">
        <authorList>
            <person name="Jaglan A.B."/>
            <person name="Vashisth M."/>
            <person name="Anand T."/>
            <person name="Virmani N."/>
            <person name="Bera B."/>
            <person name="Vaid R."/>
        </authorList>
    </citation>
    <scope>NUCLEOTIDE SEQUENCE</scope>
</reference>
<organism evidence="1">
    <name type="scientific">Salmonella phage SalP219</name>
    <dbReference type="NCBI Taxonomy" id="3158864"/>
    <lineage>
        <taxon>Viruses</taxon>
        <taxon>Duplodnaviria</taxon>
        <taxon>Heunggongvirae</taxon>
        <taxon>Uroviricota</taxon>
        <taxon>Caudoviricetes</taxon>
        <taxon>Vequintavirinae</taxon>
        <taxon>Seunavirus</taxon>
    </lineage>
</organism>
<evidence type="ECO:0000313" key="1">
    <source>
        <dbReference type="EMBL" id="XBS49755.1"/>
    </source>
</evidence>
<accession>A0AAU7PHR2</accession>
<name>A0AAU7PHR2_9CAUD</name>